<dbReference type="Proteomes" id="UP000076842">
    <property type="component" value="Unassembled WGS sequence"/>
</dbReference>
<evidence type="ECO:0000313" key="2">
    <source>
        <dbReference type="EMBL" id="KZT52045.1"/>
    </source>
</evidence>
<feature type="region of interest" description="Disordered" evidence="1">
    <location>
        <begin position="31"/>
        <end position="75"/>
    </location>
</feature>
<accession>A0A165D4F8</accession>
<sequence>MYADARCGRMPVGQSAVQAVGVPLISASTAGGAKQRFVGSDVVSRRRHPPPRASGRTGDGEKAGGGGRRARHTSARCTRHVLAGASLPPQGSRGGFAKRPKTRTGVIPSIPGVCARSAKPTRCERKNALRIWAQLRLGECRSYGRDLTKLGWKTCLLDVWLLRNACGGEWGRGWGTGQQGQPGEDVDVAGWHDLLPRKDHELYHYRSPAVHQRTGECKDARKRG</sequence>
<evidence type="ECO:0000256" key="1">
    <source>
        <dbReference type="SAM" id="MobiDB-lite"/>
    </source>
</evidence>
<organism evidence="2 3">
    <name type="scientific">Calocera cornea HHB12733</name>
    <dbReference type="NCBI Taxonomy" id="1353952"/>
    <lineage>
        <taxon>Eukaryota</taxon>
        <taxon>Fungi</taxon>
        <taxon>Dikarya</taxon>
        <taxon>Basidiomycota</taxon>
        <taxon>Agaricomycotina</taxon>
        <taxon>Dacrymycetes</taxon>
        <taxon>Dacrymycetales</taxon>
        <taxon>Dacrymycetaceae</taxon>
        <taxon>Calocera</taxon>
    </lineage>
</organism>
<dbReference type="EMBL" id="KV424080">
    <property type="protein sequence ID" value="KZT52045.1"/>
    <property type="molecule type" value="Genomic_DNA"/>
</dbReference>
<proteinExistence type="predicted"/>
<reference evidence="2 3" key="1">
    <citation type="journal article" date="2016" name="Mol. Biol. Evol.">
        <title>Comparative Genomics of Early-Diverging Mushroom-Forming Fungi Provides Insights into the Origins of Lignocellulose Decay Capabilities.</title>
        <authorList>
            <person name="Nagy L.G."/>
            <person name="Riley R."/>
            <person name="Tritt A."/>
            <person name="Adam C."/>
            <person name="Daum C."/>
            <person name="Floudas D."/>
            <person name="Sun H."/>
            <person name="Yadav J.S."/>
            <person name="Pangilinan J."/>
            <person name="Larsson K.H."/>
            <person name="Matsuura K."/>
            <person name="Barry K."/>
            <person name="Labutti K."/>
            <person name="Kuo R."/>
            <person name="Ohm R.A."/>
            <person name="Bhattacharya S.S."/>
            <person name="Shirouzu T."/>
            <person name="Yoshinaga Y."/>
            <person name="Martin F.M."/>
            <person name="Grigoriev I.V."/>
            <person name="Hibbett D.S."/>
        </authorList>
    </citation>
    <scope>NUCLEOTIDE SEQUENCE [LARGE SCALE GENOMIC DNA]</scope>
    <source>
        <strain evidence="2 3">HHB12733</strain>
    </source>
</reference>
<protein>
    <submittedName>
        <fullName evidence="2">Uncharacterized protein</fullName>
    </submittedName>
</protein>
<keyword evidence="3" id="KW-1185">Reference proteome</keyword>
<evidence type="ECO:0000313" key="3">
    <source>
        <dbReference type="Proteomes" id="UP000076842"/>
    </source>
</evidence>
<dbReference type="AlphaFoldDB" id="A0A165D4F8"/>
<name>A0A165D4F8_9BASI</name>
<dbReference type="InParanoid" id="A0A165D4F8"/>
<gene>
    <name evidence="2" type="ORF">CALCODRAFT_103950</name>
</gene>